<dbReference type="PRINTS" id="PR00035">
    <property type="entry name" value="HTHGNTR"/>
</dbReference>
<evidence type="ECO:0000313" key="5">
    <source>
        <dbReference type="EMBL" id="GAB77007.1"/>
    </source>
</evidence>
<evidence type="ECO:0000256" key="1">
    <source>
        <dbReference type="ARBA" id="ARBA00023015"/>
    </source>
</evidence>
<dbReference type="InterPro" id="IPR050679">
    <property type="entry name" value="Bact_HTH_transcr_reg"/>
</dbReference>
<dbReference type="PANTHER" id="PTHR44846:SF17">
    <property type="entry name" value="GNTR-FAMILY TRANSCRIPTIONAL REGULATOR"/>
    <property type="match status" value="1"/>
</dbReference>
<accession>K6W5C4</accession>
<evidence type="ECO:0000313" key="6">
    <source>
        <dbReference type="Proteomes" id="UP000008495"/>
    </source>
</evidence>
<dbReference type="EMBL" id="BAGZ01000004">
    <property type="protein sequence ID" value="GAB77007.1"/>
    <property type="molecule type" value="Genomic_DNA"/>
</dbReference>
<keyword evidence="2" id="KW-0238">DNA-binding</keyword>
<dbReference type="GO" id="GO:0003677">
    <property type="term" value="F:DNA binding"/>
    <property type="evidence" value="ECO:0007669"/>
    <property type="project" value="UniProtKB-KW"/>
</dbReference>
<keyword evidence="6" id="KW-1185">Reference proteome</keyword>
<reference evidence="5 6" key="1">
    <citation type="submission" date="2012-08" db="EMBL/GenBank/DDBJ databases">
        <title>Whole genome shotgun sequence of Austwickia chelonae NBRC 105200.</title>
        <authorList>
            <person name="Yoshida I."/>
            <person name="Hosoyama A."/>
            <person name="Tsuchikane K."/>
            <person name="Katsumata H."/>
            <person name="Ando Y."/>
            <person name="Ohji S."/>
            <person name="Hamada M."/>
            <person name="Tamura T."/>
            <person name="Yamazoe A."/>
            <person name="Yamazaki S."/>
            <person name="Fujita N."/>
        </authorList>
    </citation>
    <scope>NUCLEOTIDE SEQUENCE [LARGE SCALE GENOMIC DNA]</scope>
    <source>
        <strain evidence="5 6">NBRC 105200</strain>
    </source>
</reference>
<evidence type="ECO:0000256" key="2">
    <source>
        <dbReference type="ARBA" id="ARBA00023125"/>
    </source>
</evidence>
<dbReference type="InterPro" id="IPR036388">
    <property type="entry name" value="WH-like_DNA-bd_sf"/>
</dbReference>
<dbReference type="CDD" id="cd07377">
    <property type="entry name" value="WHTH_GntR"/>
    <property type="match status" value="1"/>
</dbReference>
<evidence type="ECO:0000259" key="4">
    <source>
        <dbReference type="PROSITE" id="PS50949"/>
    </source>
</evidence>
<dbReference type="GO" id="GO:0045892">
    <property type="term" value="P:negative regulation of DNA-templated transcription"/>
    <property type="evidence" value="ECO:0007669"/>
    <property type="project" value="TreeGrafter"/>
</dbReference>
<dbReference type="GO" id="GO:0003700">
    <property type="term" value="F:DNA-binding transcription factor activity"/>
    <property type="evidence" value="ECO:0007669"/>
    <property type="project" value="InterPro"/>
</dbReference>
<dbReference type="eggNOG" id="COG2188">
    <property type="taxonomic scope" value="Bacteria"/>
</dbReference>
<dbReference type="PROSITE" id="PS50949">
    <property type="entry name" value="HTH_GNTR"/>
    <property type="match status" value="1"/>
</dbReference>
<protein>
    <submittedName>
        <fullName evidence="5">Putative GntR family transcriptional regulator</fullName>
    </submittedName>
</protein>
<keyword evidence="1" id="KW-0805">Transcription regulation</keyword>
<proteinExistence type="predicted"/>
<dbReference type="InterPro" id="IPR000524">
    <property type="entry name" value="Tscrpt_reg_HTH_GntR"/>
</dbReference>
<keyword evidence="3" id="KW-0804">Transcription</keyword>
<dbReference type="SMART" id="SM00345">
    <property type="entry name" value="HTH_GNTR"/>
    <property type="match status" value="1"/>
</dbReference>
<dbReference type="AlphaFoldDB" id="K6W5C4"/>
<feature type="domain" description="HTH gntR-type" evidence="4">
    <location>
        <begin position="7"/>
        <end position="75"/>
    </location>
</feature>
<comment type="caution">
    <text evidence="5">The sequence shown here is derived from an EMBL/GenBank/DDBJ whole genome shotgun (WGS) entry which is preliminary data.</text>
</comment>
<name>K6W5C4_9MICO</name>
<gene>
    <name evidence="5" type="ORF">AUCHE_04_00480</name>
</gene>
<evidence type="ECO:0000256" key="3">
    <source>
        <dbReference type="ARBA" id="ARBA00023163"/>
    </source>
</evidence>
<sequence>MDPEDPRPPYQQVAAQLRAAILTRKLTPGERLPSQAELSQRYGVARVTAQQALRILKDEGLTVSRQGAGVFVRERSIRPAELRPHIDAAFSVPHVTLDFAGFTSETLHNVMQEPLDRIRDGRVSPLSIEVRLLLAHPHALSMPAPVDATDKGVATISRRTKRLTERHALAVRDSVTELQDLGLVASAIVKIRTIEAAPLFKAYIINGAEVFFGYYPVTIHDATIEGKPLAAYDLMGKDAVLMHYAAENDPDSAAAVFIQQTRLWFDSVWTTVATEYQP</sequence>
<organism evidence="5 6">
    <name type="scientific">Austwickia chelonae NBRC 105200</name>
    <dbReference type="NCBI Taxonomy" id="1184607"/>
    <lineage>
        <taxon>Bacteria</taxon>
        <taxon>Bacillati</taxon>
        <taxon>Actinomycetota</taxon>
        <taxon>Actinomycetes</taxon>
        <taxon>Micrococcales</taxon>
        <taxon>Dermatophilaceae</taxon>
        <taxon>Austwickia</taxon>
    </lineage>
</organism>
<dbReference type="Proteomes" id="UP000008495">
    <property type="component" value="Unassembled WGS sequence"/>
</dbReference>
<dbReference type="PANTHER" id="PTHR44846">
    <property type="entry name" value="MANNOSYL-D-GLYCERATE TRANSPORT/METABOLISM SYSTEM REPRESSOR MNGR-RELATED"/>
    <property type="match status" value="1"/>
</dbReference>
<dbReference type="STRING" id="100225.SAMN05421595_2142"/>
<dbReference type="SUPFAM" id="SSF46785">
    <property type="entry name" value="Winged helix' DNA-binding domain"/>
    <property type="match status" value="1"/>
</dbReference>
<dbReference type="Pfam" id="PF00392">
    <property type="entry name" value="GntR"/>
    <property type="match status" value="1"/>
</dbReference>
<dbReference type="Gene3D" id="1.10.10.10">
    <property type="entry name" value="Winged helix-like DNA-binding domain superfamily/Winged helix DNA-binding domain"/>
    <property type="match status" value="1"/>
</dbReference>
<dbReference type="InterPro" id="IPR036390">
    <property type="entry name" value="WH_DNA-bd_sf"/>
</dbReference>